<gene>
    <name evidence="4" type="ORF">PSU4_15190</name>
</gene>
<dbReference type="EMBL" id="BJVJ01000010">
    <property type="protein sequence ID" value="GEL22565.1"/>
    <property type="molecule type" value="Genomic_DNA"/>
</dbReference>
<dbReference type="Gene3D" id="3.30.70.2390">
    <property type="match status" value="1"/>
</dbReference>
<feature type="transmembrane region" description="Helical" evidence="2">
    <location>
        <begin position="12"/>
        <end position="32"/>
    </location>
</feature>
<dbReference type="RefSeq" id="WP_147104084.1">
    <property type="nucleotide sequence ID" value="NZ_BJVJ01000010.1"/>
</dbReference>
<keyword evidence="5" id="KW-1185">Reference proteome</keyword>
<feature type="domain" description="LytR/CpsA/Psr regulator C-terminal" evidence="3">
    <location>
        <begin position="133"/>
        <end position="221"/>
    </location>
</feature>
<evidence type="ECO:0000256" key="1">
    <source>
        <dbReference type="SAM" id="MobiDB-lite"/>
    </source>
</evidence>
<evidence type="ECO:0000313" key="4">
    <source>
        <dbReference type="EMBL" id="GEL22565.1"/>
    </source>
</evidence>
<protein>
    <recommendedName>
        <fullName evidence="3">LytR/CpsA/Psr regulator C-terminal domain-containing protein</fullName>
    </recommendedName>
</protein>
<feature type="region of interest" description="Disordered" evidence="1">
    <location>
        <begin position="43"/>
        <end position="99"/>
    </location>
</feature>
<reference evidence="4 5" key="1">
    <citation type="submission" date="2019-07" db="EMBL/GenBank/DDBJ databases">
        <title>Whole genome shotgun sequence of Pseudonocardia sulfidoxydans NBRC 16205.</title>
        <authorList>
            <person name="Hosoyama A."/>
            <person name="Uohara A."/>
            <person name="Ohji S."/>
            <person name="Ichikawa N."/>
        </authorList>
    </citation>
    <scope>NUCLEOTIDE SEQUENCE [LARGE SCALE GENOMIC DNA]</scope>
    <source>
        <strain evidence="4 5">NBRC 16205</strain>
    </source>
</reference>
<sequence length="224" mass="21526">MTTPGSSGGSPLRIGGFALIGVGIVAGVIGLATTALGNGNGAGETDNAAAPTSATAPAEPGPGATPTDGSVPLPSFGPTGNIGAPPTTEPGAGGAAAGGAGGVGGTGGAGGAGGIGSGSLAEGGVSPDTLKAPVRVYNNSNISGLAERARTDFESAGWNVTEARNYSEGIIPTSTVYYRPGTAEQGAADALARQFGMRSEPRFSGIEDATPGIIVIVTKDFQQR</sequence>
<dbReference type="Pfam" id="PF13399">
    <property type="entry name" value="LytR_C"/>
    <property type="match status" value="1"/>
</dbReference>
<name>A0A511DCM7_9PSEU</name>
<keyword evidence="2" id="KW-0472">Membrane</keyword>
<keyword evidence="2" id="KW-1133">Transmembrane helix</keyword>
<accession>A0A511DCM7</accession>
<dbReference type="AlphaFoldDB" id="A0A511DCM7"/>
<dbReference type="OrthoDB" id="4427486at2"/>
<evidence type="ECO:0000259" key="3">
    <source>
        <dbReference type="Pfam" id="PF13399"/>
    </source>
</evidence>
<organism evidence="4 5">
    <name type="scientific">Pseudonocardia sulfidoxydans NBRC 16205</name>
    <dbReference type="NCBI Taxonomy" id="1223511"/>
    <lineage>
        <taxon>Bacteria</taxon>
        <taxon>Bacillati</taxon>
        <taxon>Actinomycetota</taxon>
        <taxon>Actinomycetes</taxon>
        <taxon>Pseudonocardiales</taxon>
        <taxon>Pseudonocardiaceae</taxon>
        <taxon>Pseudonocardia</taxon>
    </lineage>
</organism>
<feature type="compositionally biased region" description="Low complexity" evidence="1">
    <location>
        <begin position="48"/>
        <end position="67"/>
    </location>
</feature>
<proteinExistence type="predicted"/>
<dbReference type="InterPro" id="IPR027381">
    <property type="entry name" value="LytR/CpsA/Psr_C"/>
</dbReference>
<evidence type="ECO:0000256" key="2">
    <source>
        <dbReference type="SAM" id="Phobius"/>
    </source>
</evidence>
<comment type="caution">
    <text evidence="4">The sequence shown here is derived from an EMBL/GenBank/DDBJ whole genome shotgun (WGS) entry which is preliminary data.</text>
</comment>
<dbReference type="Proteomes" id="UP000321685">
    <property type="component" value="Unassembled WGS sequence"/>
</dbReference>
<keyword evidence="2" id="KW-0812">Transmembrane</keyword>
<evidence type="ECO:0000313" key="5">
    <source>
        <dbReference type="Proteomes" id="UP000321685"/>
    </source>
</evidence>